<evidence type="ECO:0000256" key="12">
    <source>
        <dbReference type="ARBA" id="ARBA00022989"/>
    </source>
</evidence>
<evidence type="ECO:0000256" key="9">
    <source>
        <dbReference type="ARBA" id="ARBA00022792"/>
    </source>
</evidence>
<feature type="transmembrane region" description="Helical" evidence="18">
    <location>
        <begin position="189"/>
        <end position="208"/>
    </location>
</feature>
<keyword evidence="6" id="KW-0813">Transport</keyword>
<evidence type="ECO:0000256" key="18">
    <source>
        <dbReference type="RuleBase" id="RU003403"/>
    </source>
</evidence>
<evidence type="ECO:0000256" key="11">
    <source>
        <dbReference type="ARBA" id="ARBA00022982"/>
    </source>
</evidence>
<comment type="similarity">
    <text evidence="3 18">Belongs to the complex I subunit 2 family.</text>
</comment>
<reference evidence="21" key="1">
    <citation type="submission" date="2019-03" db="EMBL/GenBank/DDBJ databases">
        <title>The characters of two complete mitochondrial genomes of Matrona basilaris.</title>
        <authorList>
            <person name="Lan D."/>
            <person name="Cai Y."/>
            <person name="Wang J."/>
            <person name="Zhang J."/>
            <person name="Yu D."/>
        </authorList>
    </citation>
    <scope>NUCLEOTIDE SEQUENCE</scope>
    <source>
        <strain evidence="21">QT5</strain>
    </source>
</reference>
<name>A0A6M4B671_9ODON</name>
<keyword evidence="11 18" id="KW-0249">Electron transport</keyword>
<organism evidence="21">
    <name type="scientific">Matrona basilaris</name>
    <dbReference type="NCBI Taxonomy" id="101727"/>
    <lineage>
        <taxon>Eukaryota</taxon>
        <taxon>Metazoa</taxon>
        <taxon>Ecdysozoa</taxon>
        <taxon>Arthropoda</taxon>
        <taxon>Hexapoda</taxon>
        <taxon>Insecta</taxon>
        <taxon>Pterygota</taxon>
        <taxon>Palaeoptera</taxon>
        <taxon>Odonata</taxon>
        <taxon>Zygoptera</taxon>
        <taxon>Calopterygidae</taxon>
        <taxon>Matrona</taxon>
    </lineage>
</organism>
<comment type="subcellular location">
    <subcellularLocation>
        <location evidence="2 18">Mitochondrion inner membrane</location>
        <topology evidence="2 18">Multi-pass membrane protein</topology>
    </subcellularLocation>
</comment>
<dbReference type="EC" id="7.1.1.2" evidence="4 18"/>
<keyword evidence="7 18" id="KW-0679">Respiratory chain</keyword>
<comment type="function">
    <text evidence="18">Core subunit of the mitochondrial membrane respiratory chain NADH dehydrogenase (Complex I) which catalyzes electron transfer from NADH through the respiratory chain, using ubiquinone as an electron acceptor. Essential for the catalytic activity and assembly of complex I.</text>
</comment>
<dbReference type="PANTHER" id="PTHR46552">
    <property type="entry name" value="NADH-UBIQUINONE OXIDOREDUCTASE CHAIN 2"/>
    <property type="match status" value="1"/>
</dbReference>
<protein>
    <recommendedName>
        <fullName evidence="5 18">NADH-ubiquinone oxidoreductase chain 2</fullName>
        <ecNumber evidence="4 18">7.1.1.2</ecNumber>
    </recommendedName>
</protein>
<keyword evidence="10 18" id="KW-1278">Translocase</keyword>
<comment type="catalytic activity">
    <reaction evidence="17 18">
        <text>a ubiquinone + NADH + 5 H(+)(in) = a ubiquinol + NAD(+) + 4 H(+)(out)</text>
        <dbReference type="Rhea" id="RHEA:29091"/>
        <dbReference type="Rhea" id="RHEA-COMP:9565"/>
        <dbReference type="Rhea" id="RHEA-COMP:9566"/>
        <dbReference type="ChEBI" id="CHEBI:15378"/>
        <dbReference type="ChEBI" id="CHEBI:16389"/>
        <dbReference type="ChEBI" id="CHEBI:17976"/>
        <dbReference type="ChEBI" id="CHEBI:57540"/>
        <dbReference type="ChEBI" id="CHEBI:57945"/>
        <dbReference type="EC" id="7.1.1.2"/>
    </reaction>
</comment>
<proteinExistence type="inferred from homology"/>
<keyword evidence="13 18" id="KW-0520">NAD</keyword>
<feature type="transmembrane region" description="Helical" evidence="18">
    <location>
        <begin position="229"/>
        <end position="251"/>
    </location>
</feature>
<evidence type="ECO:0000256" key="6">
    <source>
        <dbReference type="ARBA" id="ARBA00022448"/>
    </source>
</evidence>
<dbReference type="GO" id="GO:0008137">
    <property type="term" value="F:NADH dehydrogenase (ubiquinone) activity"/>
    <property type="evidence" value="ECO:0007669"/>
    <property type="project" value="UniProtKB-EC"/>
</dbReference>
<dbReference type="GO" id="GO:0006120">
    <property type="term" value="P:mitochondrial electron transport, NADH to ubiquinone"/>
    <property type="evidence" value="ECO:0007669"/>
    <property type="project" value="InterPro"/>
</dbReference>
<keyword evidence="8 18" id="KW-0812">Transmembrane</keyword>
<dbReference type="InterPro" id="IPR001750">
    <property type="entry name" value="ND/Mrp_TM"/>
</dbReference>
<evidence type="ECO:0000256" key="4">
    <source>
        <dbReference type="ARBA" id="ARBA00012944"/>
    </source>
</evidence>
<evidence type="ECO:0000256" key="10">
    <source>
        <dbReference type="ARBA" id="ARBA00022967"/>
    </source>
</evidence>
<feature type="signal peptide" evidence="19">
    <location>
        <begin position="1"/>
        <end position="19"/>
    </location>
</feature>
<feature type="domain" description="NADH:quinone oxidoreductase/Mrp antiporter transmembrane" evidence="20">
    <location>
        <begin position="80"/>
        <end position="276"/>
    </location>
</feature>
<dbReference type="GO" id="GO:0005743">
    <property type="term" value="C:mitochondrial inner membrane"/>
    <property type="evidence" value="ECO:0007669"/>
    <property type="project" value="UniProtKB-SubCell"/>
</dbReference>
<feature type="transmembrane region" description="Helical" evidence="18">
    <location>
        <begin position="58"/>
        <end position="76"/>
    </location>
</feature>
<keyword evidence="12 18" id="KW-1133">Transmembrane helix</keyword>
<dbReference type="PANTHER" id="PTHR46552:SF1">
    <property type="entry name" value="NADH-UBIQUINONE OXIDOREDUCTASE CHAIN 2"/>
    <property type="match status" value="1"/>
</dbReference>
<evidence type="ECO:0000256" key="7">
    <source>
        <dbReference type="ARBA" id="ARBA00022660"/>
    </source>
</evidence>
<comment type="function">
    <text evidence="1">Core subunit of the mitochondrial membrane respiratory chain NADH dehydrogenase (Complex I) that is believed to belong to the minimal assembly required for catalysis. Complex I functions in the transfer of electrons from NADH to the respiratory chain. The immediate electron acceptor for the enzyme is believed to be ubiquinone.</text>
</comment>
<dbReference type="PRINTS" id="PR01436">
    <property type="entry name" value="NADHDHGNASE2"/>
</dbReference>
<feature type="transmembrane region" description="Helical" evidence="18">
    <location>
        <begin position="131"/>
        <end position="154"/>
    </location>
</feature>
<evidence type="ECO:0000256" key="17">
    <source>
        <dbReference type="ARBA" id="ARBA00049551"/>
    </source>
</evidence>
<geneLocation type="mitochondrion" evidence="21"/>
<keyword evidence="19" id="KW-0732">Signal</keyword>
<dbReference type="EMBL" id="MK722305">
    <property type="protein sequence ID" value="QJQ37714.1"/>
    <property type="molecule type" value="Genomic_DNA"/>
</dbReference>
<dbReference type="AlphaFoldDB" id="A0A6M4B671"/>
<feature type="transmembrane region" description="Helical" evidence="18">
    <location>
        <begin position="263"/>
        <end position="281"/>
    </location>
</feature>
<evidence type="ECO:0000259" key="20">
    <source>
        <dbReference type="Pfam" id="PF00361"/>
    </source>
</evidence>
<accession>A0A6M4B671</accession>
<evidence type="ECO:0000256" key="5">
    <source>
        <dbReference type="ARBA" id="ARBA00021008"/>
    </source>
</evidence>
<keyword evidence="15 18" id="KW-0496">Mitochondrion</keyword>
<feature type="domain" description="NADH:quinone oxidoreductase/Mrp antiporter transmembrane" evidence="20">
    <location>
        <begin position="22"/>
        <end position="76"/>
    </location>
</feature>
<evidence type="ECO:0000256" key="16">
    <source>
        <dbReference type="ARBA" id="ARBA00023136"/>
    </source>
</evidence>
<gene>
    <name evidence="21" type="primary">ND2</name>
</gene>
<keyword evidence="14 18" id="KW-0830">Ubiquinone</keyword>
<evidence type="ECO:0000256" key="8">
    <source>
        <dbReference type="ARBA" id="ARBA00022692"/>
    </source>
</evidence>
<evidence type="ECO:0000313" key="21">
    <source>
        <dbReference type="EMBL" id="QJQ37714.1"/>
    </source>
</evidence>
<dbReference type="Pfam" id="PF00361">
    <property type="entry name" value="Proton_antipo_M"/>
    <property type="match status" value="2"/>
</dbReference>
<feature type="transmembrane region" description="Helical" evidence="18">
    <location>
        <begin position="166"/>
        <end position="183"/>
    </location>
</feature>
<dbReference type="InterPro" id="IPR003917">
    <property type="entry name" value="NADH_UbQ_OxRdtase_chain2"/>
</dbReference>
<evidence type="ECO:0000256" key="3">
    <source>
        <dbReference type="ARBA" id="ARBA00007012"/>
    </source>
</evidence>
<keyword evidence="16 18" id="KW-0472">Membrane</keyword>
<dbReference type="InterPro" id="IPR050175">
    <property type="entry name" value="Complex_I_Subunit_2"/>
</dbReference>
<evidence type="ECO:0000256" key="2">
    <source>
        <dbReference type="ARBA" id="ARBA00004448"/>
    </source>
</evidence>
<evidence type="ECO:0000256" key="19">
    <source>
        <dbReference type="SAM" id="SignalP"/>
    </source>
</evidence>
<evidence type="ECO:0000256" key="1">
    <source>
        <dbReference type="ARBA" id="ARBA00003257"/>
    </source>
</evidence>
<feature type="chain" id="PRO_5026683044" description="NADH-ubiquinone oxidoreductase chain 2" evidence="19">
    <location>
        <begin position="20"/>
        <end position="327"/>
    </location>
</feature>
<keyword evidence="9 18" id="KW-0999">Mitochondrion inner membrane</keyword>
<evidence type="ECO:0000256" key="13">
    <source>
        <dbReference type="ARBA" id="ARBA00023027"/>
    </source>
</evidence>
<sequence length="327" mass="37184">MNLSLMLFLFTMIVGTTVSISSSEWIIMWIGLEVNLMSFIPIMKTSSSPYESEASMKYFIVQAMASTLLMMAVLLMEMNTQPMWAITLMTALFLKMGAAPFHIWYPGVMQGLSWENCVILMTWQKIAPMIMISYLMVNTLMTSIIVTMCVIAGAVGTMNQTSLRKLMAYSSISHLGWLIMSMLMSNYYWVLYFTLYSTVTIVTVTIFWSMSIFHMSQIMNKKMESKTKIVLFSSILSLGGMPPFTGFIPKWIMIQNMISSENYIMIMIMVMSTLITLYAYLRMSYSAFSLSNEGLYWQMPEFNKSVMFMSMAATLLGIPIIGVVSMP</sequence>
<feature type="transmembrane region" description="Helical" evidence="18">
    <location>
        <begin position="306"/>
        <end position="326"/>
    </location>
</feature>
<evidence type="ECO:0000256" key="15">
    <source>
        <dbReference type="ARBA" id="ARBA00023128"/>
    </source>
</evidence>
<feature type="transmembrane region" description="Helical" evidence="18">
    <location>
        <begin position="83"/>
        <end position="105"/>
    </location>
</feature>
<evidence type="ECO:0000256" key="14">
    <source>
        <dbReference type="ARBA" id="ARBA00023075"/>
    </source>
</evidence>